<dbReference type="Proteomes" id="UP000299102">
    <property type="component" value="Unassembled WGS sequence"/>
</dbReference>
<sequence>MATRISREVVNASPVSSIRTGYVMEGGVGRWRRKWSDRMRRWSGSEPLELSVTGRHSKLAELKQQPCNASSSLIVNLGMCEVIRIDSFASDRIAEVTDADKGTSSTEPFSSFAVVGHSRPGGVRVEFQLFLGHEPIVRRAFVNKIPPLTKRVRTYRELSMAPPNARIQ</sequence>
<protein>
    <submittedName>
        <fullName evidence="1">Uncharacterized protein</fullName>
    </submittedName>
</protein>
<dbReference type="AlphaFoldDB" id="A0A4C1ZJA4"/>
<gene>
    <name evidence="1" type="ORF">EVAR_66562_1</name>
</gene>
<evidence type="ECO:0000313" key="1">
    <source>
        <dbReference type="EMBL" id="GBP86605.1"/>
    </source>
</evidence>
<dbReference type="EMBL" id="BGZK01001803">
    <property type="protein sequence ID" value="GBP86605.1"/>
    <property type="molecule type" value="Genomic_DNA"/>
</dbReference>
<reference evidence="1 2" key="1">
    <citation type="journal article" date="2019" name="Commun. Biol.">
        <title>The bagworm genome reveals a unique fibroin gene that provides high tensile strength.</title>
        <authorList>
            <person name="Kono N."/>
            <person name="Nakamura H."/>
            <person name="Ohtoshi R."/>
            <person name="Tomita M."/>
            <person name="Numata K."/>
            <person name="Arakawa K."/>
        </authorList>
    </citation>
    <scope>NUCLEOTIDE SEQUENCE [LARGE SCALE GENOMIC DNA]</scope>
</reference>
<accession>A0A4C1ZJA4</accession>
<organism evidence="1 2">
    <name type="scientific">Eumeta variegata</name>
    <name type="common">Bagworm moth</name>
    <name type="synonym">Eumeta japonica</name>
    <dbReference type="NCBI Taxonomy" id="151549"/>
    <lineage>
        <taxon>Eukaryota</taxon>
        <taxon>Metazoa</taxon>
        <taxon>Ecdysozoa</taxon>
        <taxon>Arthropoda</taxon>
        <taxon>Hexapoda</taxon>
        <taxon>Insecta</taxon>
        <taxon>Pterygota</taxon>
        <taxon>Neoptera</taxon>
        <taxon>Endopterygota</taxon>
        <taxon>Lepidoptera</taxon>
        <taxon>Glossata</taxon>
        <taxon>Ditrysia</taxon>
        <taxon>Tineoidea</taxon>
        <taxon>Psychidae</taxon>
        <taxon>Oiketicinae</taxon>
        <taxon>Eumeta</taxon>
    </lineage>
</organism>
<keyword evidence="2" id="KW-1185">Reference proteome</keyword>
<name>A0A4C1ZJA4_EUMVA</name>
<comment type="caution">
    <text evidence="1">The sequence shown here is derived from an EMBL/GenBank/DDBJ whole genome shotgun (WGS) entry which is preliminary data.</text>
</comment>
<proteinExistence type="predicted"/>
<evidence type="ECO:0000313" key="2">
    <source>
        <dbReference type="Proteomes" id="UP000299102"/>
    </source>
</evidence>